<sequence>MISKVEILFLKKDIFRVSLPIFWVLSLLSGFSIIYSREYLSGPFRVDNIYAMFSTISSFMLMYLAVSLFGKEFQYKTINMIRISNRSPLEIILRKLMVMIVVGLLTSLLAFFEVLAEQLYFGHTDVSLTSLLGKLTLSYFVYCLFLFSIGSIIVFFLKNTLFSFIFILLFLRIGVTFMNILSNFPIMRPLVQYIPLSFAENSFSFASYTGKQTLVLVLWSLIFLSFTPRIYKKRGYE</sequence>
<dbReference type="EMBL" id="HM021328">
    <property type="protein sequence ID" value="ADX30770.1"/>
    <property type="molecule type" value="Genomic_DNA"/>
</dbReference>
<dbReference type="RefSeq" id="WP_014011516.1">
    <property type="nucleotide sequence ID" value="NC_015861.1"/>
</dbReference>
<gene>
    <name evidence="2" type="primary">smbT</name>
    <name evidence="2" type="ORF">pIL3_20</name>
</gene>
<reference evidence="2" key="1">
    <citation type="journal article" date="2011" name="PLoS ONE">
        <title>Adaptative potential of the Lactococcus lactis IL594 strain encoded in its 7 plasmids.</title>
        <authorList>
            <person name="Gorecki R.K."/>
            <person name="Koryszewska-Baginska A."/>
            <person name="Golebiewski M."/>
            <person name="Zylinska J."/>
            <person name="Grynberg M."/>
            <person name="Bardowski J.K."/>
        </authorList>
    </citation>
    <scope>NUCLEOTIDE SEQUENCE</scope>
    <source>
        <strain evidence="2">IL594</strain>
        <plasmid evidence="2">pIL3</plasmid>
    </source>
</reference>
<evidence type="ECO:0000256" key="1">
    <source>
        <dbReference type="SAM" id="Phobius"/>
    </source>
</evidence>
<name>G0WJM2_LACLL</name>
<feature type="transmembrane region" description="Helical" evidence="1">
    <location>
        <begin position="205"/>
        <end position="226"/>
    </location>
</feature>
<keyword evidence="1" id="KW-0472">Membrane</keyword>
<keyword evidence="1" id="KW-0812">Transmembrane</keyword>
<feature type="transmembrane region" description="Helical" evidence="1">
    <location>
        <begin position="91"/>
        <end position="116"/>
    </location>
</feature>
<evidence type="ECO:0000313" key="2">
    <source>
        <dbReference type="EMBL" id="ADX30770.1"/>
    </source>
</evidence>
<accession>G0WJM2</accession>
<feature type="transmembrane region" description="Helical" evidence="1">
    <location>
        <begin position="164"/>
        <end position="185"/>
    </location>
</feature>
<feature type="transmembrane region" description="Helical" evidence="1">
    <location>
        <begin position="136"/>
        <end position="157"/>
    </location>
</feature>
<protein>
    <submittedName>
        <fullName evidence="2">PreSmb transportation protein</fullName>
    </submittedName>
</protein>
<organism evidence="2">
    <name type="scientific">Lactococcus lactis subsp. lactis</name>
    <name type="common">Streptococcus lactis</name>
    <dbReference type="NCBI Taxonomy" id="1360"/>
    <lineage>
        <taxon>Bacteria</taxon>
        <taxon>Bacillati</taxon>
        <taxon>Bacillota</taxon>
        <taxon>Bacilli</taxon>
        <taxon>Lactobacillales</taxon>
        <taxon>Streptococcaceae</taxon>
        <taxon>Lactococcus</taxon>
    </lineage>
</organism>
<feature type="transmembrane region" description="Helical" evidence="1">
    <location>
        <begin position="49"/>
        <end position="70"/>
    </location>
</feature>
<keyword evidence="2" id="KW-0614">Plasmid</keyword>
<keyword evidence="1" id="KW-1133">Transmembrane helix</keyword>
<proteinExistence type="predicted"/>
<feature type="transmembrane region" description="Helical" evidence="1">
    <location>
        <begin position="21"/>
        <end position="37"/>
    </location>
</feature>
<dbReference type="AlphaFoldDB" id="G0WJM2"/>
<geneLocation type="plasmid" evidence="2">
    <name>pIL3</name>
</geneLocation>